<evidence type="ECO:0000259" key="12">
    <source>
        <dbReference type="Pfam" id="PF26002"/>
    </source>
</evidence>
<name>A0A848EJ43_9PROT</name>
<dbReference type="InterPro" id="IPR050739">
    <property type="entry name" value="MFP"/>
</dbReference>
<evidence type="ECO:0000256" key="7">
    <source>
        <dbReference type="ARBA" id="ARBA00022989"/>
    </source>
</evidence>
<feature type="domain" description="AprE-like beta-barrel" evidence="12">
    <location>
        <begin position="333"/>
        <end position="419"/>
    </location>
</feature>
<keyword evidence="4 9" id="KW-1003">Cell membrane</keyword>
<dbReference type="AlphaFoldDB" id="A0A848EJ43"/>
<comment type="subcellular location">
    <subcellularLocation>
        <location evidence="1 9">Cell inner membrane</location>
        <topology evidence="1 9">Single-pass membrane protein</topology>
    </subcellularLocation>
</comment>
<evidence type="ECO:0000259" key="11">
    <source>
        <dbReference type="Pfam" id="PF25994"/>
    </source>
</evidence>
<keyword evidence="8 9" id="KW-0472">Membrane</keyword>
<keyword evidence="14" id="KW-1185">Reference proteome</keyword>
<evidence type="ECO:0000256" key="6">
    <source>
        <dbReference type="ARBA" id="ARBA00022692"/>
    </source>
</evidence>
<dbReference type="Pfam" id="PF25994">
    <property type="entry name" value="HH_AprE"/>
    <property type="match status" value="1"/>
</dbReference>
<dbReference type="Gene3D" id="2.40.50.100">
    <property type="match status" value="1"/>
</dbReference>
<dbReference type="GO" id="GO:0005886">
    <property type="term" value="C:plasma membrane"/>
    <property type="evidence" value="ECO:0007669"/>
    <property type="project" value="UniProtKB-SubCell"/>
</dbReference>
<dbReference type="Gene3D" id="1.10.287.470">
    <property type="entry name" value="Helix hairpin bin"/>
    <property type="match status" value="1"/>
</dbReference>
<gene>
    <name evidence="13" type="ORF">GWK16_19320</name>
</gene>
<evidence type="ECO:0000256" key="8">
    <source>
        <dbReference type="ARBA" id="ARBA00023136"/>
    </source>
</evidence>
<protein>
    <recommendedName>
        <fullName evidence="9">Membrane fusion protein (MFP) family protein</fullName>
    </recommendedName>
</protein>
<feature type="transmembrane region" description="Helical" evidence="9">
    <location>
        <begin position="24"/>
        <end position="45"/>
    </location>
</feature>
<keyword evidence="7 9" id="KW-1133">Transmembrane helix</keyword>
<dbReference type="InterPro" id="IPR010129">
    <property type="entry name" value="T1SS_HlyD"/>
</dbReference>
<feature type="domain" description="AprE-like long alpha-helical hairpin" evidence="11">
    <location>
        <begin position="101"/>
        <end position="290"/>
    </location>
</feature>
<proteinExistence type="inferred from homology"/>
<dbReference type="PRINTS" id="PR01490">
    <property type="entry name" value="RTXTOXIND"/>
</dbReference>
<keyword evidence="10" id="KW-0175">Coiled coil</keyword>
<evidence type="ECO:0000256" key="2">
    <source>
        <dbReference type="ARBA" id="ARBA00009477"/>
    </source>
</evidence>
<evidence type="ECO:0000256" key="3">
    <source>
        <dbReference type="ARBA" id="ARBA00022448"/>
    </source>
</evidence>
<dbReference type="NCBIfam" id="TIGR01843">
    <property type="entry name" value="type_I_hlyD"/>
    <property type="match status" value="1"/>
</dbReference>
<keyword evidence="3 9" id="KW-0813">Transport</keyword>
<organism evidence="13 14">
    <name type="scientific">Neoroseomonas marina</name>
    <dbReference type="NCBI Taxonomy" id="1232220"/>
    <lineage>
        <taxon>Bacteria</taxon>
        <taxon>Pseudomonadati</taxon>
        <taxon>Pseudomonadota</taxon>
        <taxon>Alphaproteobacteria</taxon>
        <taxon>Acetobacterales</taxon>
        <taxon>Acetobacteraceae</taxon>
        <taxon>Neoroseomonas</taxon>
    </lineage>
</organism>
<keyword evidence="6 9" id="KW-0812">Transmembrane</keyword>
<evidence type="ECO:0000313" key="13">
    <source>
        <dbReference type="EMBL" id="NMJ43408.1"/>
    </source>
</evidence>
<evidence type="ECO:0000256" key="1">
    <source>
        <dbReference type="ARBA" id="ARBA00004377"/>
    </source>
</evidence>
<evidence type="ECO:0000256" key="5">
    <source>
        <dbReference type="ARBA" id="ARBA00022519"/>
    </source>
</evidence>
<accession>A0A848EJ43</accession>
<dbReference type="PANTHER" id="PTHR30386:SF17">
    <property type="entry name" value="ALKALINE PROTEASE SECRETION PROTEIN APRE"/>
    <property type="match status" value="1"/>
</dbReference>
<dbReference type="PANTHER" id="PTHR30386">
    <property type="entry name" value="MEMBRANE FUSION SUBUNIT OF EMRAB-TOLC MULTIDRUG EFFLUX PUMP"/>
    <property type="match status" value="1"/>
</dbReference>
<dbReference type="GO" id="GO:0015031">
    <property type="term" value="P:protein transport"/>
    <property type="evidence" value="ECO:0007669"/>
    <property type="project" value="InterPro"/>
</dbReference>
<dbReference type="Proteomes" id="UP000548582">
    <property type="component" value="Unassembled WGS sequence"/>
</dbReference>
<evidence type="ECO:0000313" key="14">
    <source>
        <dbReference type="Proteomes" id="UP000548582"/>
    </source>
</evidence>
<dbReference type="Gene3D" id="2.40.30.170">
    <property type="match status" value="1"/>
</dbReference>
<dbReference type="InterPro" id="IPR058982">
    <property type="entry name" value="Beta-barrel_AprE"/>
</dbReference>
<reference evidence="13 14" key="1">
    <citation type="submission" date="2020-03" db="EMBL/GenBank/DDBJ databases">
        <authorList>
            <person name="Sun Q."/>
        </authorList>
    </citation>
    <scope>NUCLEOTIDE SEQUENCE [LARGE SCALE GENOMIC DNA]</scope>
    <source>
        <strain evidence="13 14">JC162</strain>
    </source>
</reference>
<dbReference type="InterPro" id="IPR058781">
    <property type="entry name" value="HH_AprE-like"/>
</dbReference>
<comment type="similarity">
    <text evidence="2 9">Belongs to the membrane fusion protein (MFP) (TC 8.A.1) family.</text>
</comment>
<dbReference type="RefSeq" id="WP_170055617.1">
    <property type="nucleotide sequence ID" value="NZ_JABBKX010000008.1"/>
</dbReference>
<dbReference type="Pfam" id="PF26002">
    <property type="entry name" value="Beta-barrel_AprE"/>
    <property type="match status" value="1"/>
</dbReference>
<dbReference type="EMBL" id="JABBKX010000008">
    <property type="protein sequence ID" value="NMJ43408.1"/>
    <property type="molecule type" value="Genomic_DNA"/>
</dbReference>
<feature type="coiled-coil region" evidence="10">
    <location>
        <begin position="235"/>
        <end position="291"/>
    </location>
</feature>
<evidence type="ECO:0000256" key="10">
    <source>
        <dbReference type="SAM" id="Coils"/>
    </source>
</evidence>
<keyword evidence="5 9" id="KW-0997">Cell inner membrane</keyword>
<evidence type="ECO:0000256" key="4">
    <source>
        <dbReference type="ARBA" id="ARBA00022475"/>
    </source>
</evidence>
<comment type="caution">
    <text evidence="13">The sequence shown here is derived from an EMBL/GenBank/DDBJ whole genome shotgun (WGS) entry which is preliminary data.</text>
</comment>
<sequence length="444" mass="48124">MSAAADALEAAFDAALPPPKLGRLLATALVVLTVGAGGILGWAAVTPIERAVIGQGTLVAESRRKTVMLLDAGLLRSLLVREGEQVVEGQPLLRLDTTQADAAAAQARAVFWAQSVRAARLIAERQDSREMQLPEGASDAGRADPSIASLIEAETRLYAARWEAYDGAISVNRTRIAQLQGQMAAYAAQKEATAVRLQAIREELGGVSQLVTRGYATRTRQWELQRAEAELVGNLGQYQAQEAQARESILQAELEMANTRLNRQQEVARDLQEAQALRADAEQRLRGAEEVLARRVARAPEAGIVTDIRFFTPGSSIAAGQPVLDLVPLDNRLVAEVRLALNDVENVRVGQQARLRLVAFRTREVPLIETEVIYVSADRQIDQQGNAFFLARIAVSPEVAARLPAGSTLAPGMPVEAFVLGEKRTALDYVLRPLSDGLRRALRD</sequence>
<evidence type="ECO:0000256" key="9">
    <source>
        <dbReference type="RuleBase" id="RU365093"/>
    </source>
</evidence>